<keyword evidence="1" id="KW-0812">Transmembrane</keyword>
<keyword evidence="1" id="KW-0472">Membrane</keyword>
<evidence type="ECO:0000313" key="2">
    <source>
        <dbReference type="EMBL" id="JAE36404.1"/>
    </source>
</evidence>
<proteinExistence type="predicted"/>
<dbReference type="AlphaFoldDB" id="A0A0A9HKP1"/>
<reference evidence="2" key="2">
    <citation type="journal article" date="2015" name="Data Brief">
        <title>Shoot transcriptome of the giant reed, Arundo donax.</title>
        <authorList>
            <person name="Barrero R.A."/>
            <person name="Guerrero F.D."/>
            <person name="Moolhuijzen P."/>
            <person name="Goolsby J.A."/>
            <person name="Tidwell J."/>
            <person name="Bellgard S.E."/>
            <person name="Bellgard M.I."/>
        </authorList>
    </citation>
    <scope>NUCLEOTIDE SEQUENCE</scope>
    <source>
        <tissue evidence="2">Shoot tissue taken approximately 20 cm above the soil surface</tissue>
    </source>
</reference>
<feature type="transmembrane region" description="Helical" evidence="1">
    <location>
        <begin position="42"/>
        <end position="63"/>
    </location>
</feature>
<keyword evidence="1" id="KW-1133">Transmembrane helix</keyword>
<sequence>MRFIVEREHGRYYIMDLYIVALHFQKEAGDQDQMMLMLLPGFQFWTTHTIVIFFVNLVLCLPLRTELIPYISYHG</sequence>
<accession>A0A0A9HKP1</accession>
<reference evidence="2" key="1">
    <citation type="submission" date="2014-09" db="EMBL/GenBank/DDBJ databases">
        <authorList>
            <person name="Magalhaes I.L.F."/>
            <person name="Oliveira U."/>
            <person name="Santos F.R."/>
            <person name="Vidigal T.H.D.A."/>
            <person name="Brescovit A.D."/>
            <person name="Santos A.J."/>
        </authorList>
    </citation>
    <scope>NUCLEOTIDE SEQUENCE</scope>
    <source>
        <tissue evidence="2">Shoot tissue taken approximately 20 cm above the soil surface</tissue>
    </source>
</reference>
<organism evidence="2">
    <name type="scientific">Arundo donax</name>
    <name type="common">Giant reed</name>
    <name type="synonym">Donax arundinaceus</name>
    <dbReference type="NCBI Taxonomy" id="35708"/>
    <lineage>
        <taxon>Eukaryota</taxon>
        <taxon>Viridiplantae</taxon>
        <taxon>Streptophyta</taxon>
        <taxon>Embryophyta</taxon>
        <taxon>Tracheophyta</taxon>
        <taxon>Spermatophyta</taxon>
        <taxon>Magnoliopsida</taxon>
        <taxon>Liliopsida</taxon>
        <taxon>Poales</taxon>
        <taxon>Poaceae</taxon>
        <taxon>PACMAD clade</taxon>
        <taxon>Arundinoideae</taxon>
        <taxon>Arundineae</taxon>
        <taxon>Arundo</taxon>
    </lineage>
</organism>
<protein>
    <submittedName>
        <fullName evidence="2">Uncharacterized protein</fullName>
    </submittedName>
</protein>
<dbReference type="EMBL" id="GBRH01161492">
    <property type="protein sequence ID" value="JAE36404.1"/>
    <property type="molecule type" value="Transcribed_RNA"/>
</dbReference>
<name>A0A0A9HKP1_ARUDO</name>
<evidence type="ECO:0000256" key="1">
    <source>
        <dbReference type="SAM" id="Phobius"/>
    </source>
</evidence>